<sequence length="146" mass="16151">MPLSLRNNNYIAAALYFVAVAVYAVPAIYMLVPQPLGPAKHPNLGYGFIAGIVLMCLAEVVLFITVGFSIRAGKTWTKVLYGLFLTYILYYFGRSASALLHQSFWVASRNWFGLALMLSVAFFMFRDTLTRRSAAGVTEGEHNGVN</sequence>
<gene>
    <name evidence="2" type="ORF">O9Z63_06940</name>
</gene>
<feature type="transmembrane region" description="Helical" evidence="1">
    <location>
        <begin position="75"/>
        <end position="92"/>
    </location>
</feature>
<accession>A0ABY7PSU1</accession>
<keyword evidence="1" id="KW-1133">Transmembrane helix</keyword>
<keyword evidence="1" id="KW-0812">Transmembrane</keyword>
<keyword evidence="3" id="KW-1185">Reference proteome</keyword>
<dbReference type="Proteomes" id="UP001211872">
    <property type="component" value="Chromosome"/>
</dbReference>
<evidence type="ECO:0000313" key="3">
    <source>
        <dbReference type="Proteomes" id="UP001211872"/>
    </source>
</evidence>
<organism evidence="2 3">
    <name type="scientific">Hymenobacter yonginensis</name>
    <dbReference type="NCBI Taxonomy" id="748197"/>
    <lineage>
        <taxon>Bacteria</taxon>
        <taxon>Pseudomonadati</taxon>
        <taxon>Bacteroidota</taxon>
        <taxon>Cytophagia</taxon>
        <taxon>Cytophagales</taxon>
        <taxon>Hymenobacteraceae</taxon>
        <taxon>Hymenobacter</taxon>
    </lineage>
</organism>
<proteinExistence type="predicted"/>
<feature type="transmembrane region" description="Helical" evidence="1">
    <location>
        <begin position="44"/>
        <end position="68"/>
    </location>
</feature>
<dbReference type="EMBL" id="CP115396">
    <property type="protein sequence ID" value="WBO85981.1"/>
    <property type="molecule type" value="Genomic_DNA"/>
</dbReference>
<feature type="transmembrane region" description="Helical" evidence="1">
    <location>
        <begin position="104"/>
        <end position="125"/>
    </location>
</feature>
<keyword evidence="1" id="KW-0472">Membrane</keyword>
<feature type="transmembrane region" description="Helical" evidence="1">
    <location>
        <begin position="12"/>
        <end position="32"/>
    </location>
</feature>
<name>A0ABY7PSU1_9BACT</name>
<evidence type="ECO:0000313" key="2">
    <source>
        <dbReference type="EMBL" id="WBO85981.1"/>
    </source>
</evidence>
<evidence type="ECO:0000256" key="1">
    <source>
        <dbReference type="SAM" id="Phobius"/>
    </source>
</evidence>
<protein>
    <submittedName>
        <fullName evidence="2">Uncharacterized protein</fullName>
    </submittedName>
</protein>
<reference evidence="2 3" key="1">
    <citation type="journal article" date="2011" name="Int. J. Syst. Evol. Microbiol.">
        <title>Hymenobacter yonginensis sp. nov., isolated from a mesotrophic artificial lake.</title>
        <authorList>
            <person name="Joung Y."/>
            <person name="Cho S.H."/>
            <person name="Kim H."/>
            <person name="Kim S.B."/>
            <person name="Joh K."/>
        </authorList>
    </citation>
    <scope>NUCLEOTIDE SEQUENCE [LARGE SCALE GENOMIC DNA]</scope>
    <source>
        <strain evidence="2 3">KCTC 22745</strain>
    </source>
</reference>
<dbReference type="RefSeq" id="WP_270128582.1">
    <property type="nucleotide sequence ID" value="NZ_CP115396.1"/>
</dbReference>